<comment type="caution">
    <text evidence="2">The sequence shown here is derived from an EMBL/GenBank/DDBJ whole genome shotgun (WGS) entry which is preliminary data.</text>
</comment>
<evidence type="ECO:0000256" key="1">
    <source>
        <dbReference type="SAM" id="Phobius"/>
    </source>
</evidence>
<evidence type="ECO:0000313" key="3">
    <source>
        <dbReference type="Proteomes" id="UP000078302"/>
    </source>
</evidence>
<proteinExistence type="predicted"/>
<organism evidence="2 3">
    <name type="scientific">Acidithiobacillus ferrooxidans</name>
    <name type="common">Thiobacillus ferrooxidans</name>
    <dbReference type="NCBI Taxonomy" id="920"/>
    <lineage>
        <taxon>Bacteria</taxon>
        <taxon>Pseudomonadati</taxon>
        <taxon>Pseudomonadota</taxon>
        <taxon>Acidithiobacillia</taxon>
        <taxon>Acidithiobacillales</taxon>
        <taxon>Acidithiobacillaceae</taxon>
        <taxon>Acidithiobacillus</taxon>
    </lineage>
</organism>
<keyword evidence="1" id="KW-0472">Membrane</keyword>
<feature type="transmembrane region" description="Helical" evidence="1">
    <location>
        <begin position="12"/>
        <end position="38"/>
    </location>
</feature>
<feature type="transmembrane region" description="Helical" evidence="1">
    <location>
        <begin position="58"/>
        <end position="79"/>
    </location>
</feature>
<reference evidence="2 3" key="1">
    <citation type="submission" date="2016-04" db="EMBL/GenBank/DDBJ databases">
        <title>Acidithiobacillus ferrooxidans genome sequencing and assembly.</title>
        <authorList>
            <person name="Zhou Z."/>
        </authorList>
    </citation>
    <scope>NUCLEOTIDE SEQUENCE [LARGE SCALE GENOMIC DNA]</scope>
    <source>
        <strain evidence="2 3">BY0502</strain>
    </source>
</reference>
<dbReference type="Proteomes" id="UP000078302">
    <property type="component" value="Unassembled WGS sequence"/>
</dbReference>
<protein>
    <submittedName>
        <fullName evidence="2">Uncharacterized protein</fullName>
    </submittedName>
</protein>
<dbReference type="AlphaFoldDB" id="A0A179B7S8"/>
<keyword evidence="1" id="KW-1133">Transmembrane helix</keyword>
<sequence length="84" mass="9007">MKGNSMKKGFLWTVLTTLAAEVAIAIPIVFAFAVTSIWQETGKPTMDLSLILEYYQGHPTVDTLGVVGLCIGFAFGVVAPRTSD</sequence>
<accession>A0A179B7S8</accession>
<keyword evidence="3" id="KW-1185">Reference proteome</keyword>
<dbReference type="RefSeq" id="WP_064220420.1">
    <property type="nucleotide sequence ID" value="NZ_LVXZ01000295.1"/>
</dbReference>
<keyword evidence="1" id="KW-0812">Transmembrane</keyword>
<dbReference type="EMBL" id="LVXZ01000295">
    <property type="protein sequence ID" value="OAP87171.1"/>
    <property type="molecule type" value="Genomic_DNA"/>
</dbReference>
<gene>
    <name evidence="2" type="ORF">A4H96_15605</name>
</gene>
<evidence type="ECO:0000313" key="2">
    <source>
        <dbReference type="EMBL" id="OAP87171.1"/>
    </source>
</evidence>
<name>A0A179B7S8_ACIFR</name>